<gene>
    <name evidence="2" type="ORF">GDO78_004701</name>
</gene>
<protein>
    <submittedName>
        <fullName evidence="2">Uncharacterized protein</fullName>
    </submittedName>
</protein>
<feature type="region of interest" description="Disordered" evidence="1">
    <location>
        <begin position="58"/>
        <end position="86"/>
    </location>
</feature>
<proteinExistence type="predicted"/>
<dbReference type="EMBL" id="WNTK01000013">
    <property type="protein sequence ID" value="KAG9474541.1"/>
    <property type="molecule type" value="Genomic_DNA"/>
</dbReference>
<keyword evidence="3" id="KW-1185">Reference proteome</keyword>
<evidence type="ECO:0000313" key="2">
    <source>
        <dbReference type="EMBL" id="KAG9474541.1"/>
    </source>
</evidence>
<feature type="compositionally biased region" description="Pro residues" evidence="1">
    <location>
        <begin position="71"/>
        <end position="86"/>
    </location>
</feature>
<feature type="compositionally biased region" description="Low complexity" evidence="1">
    <location>
        <begin position="58"/>
        <end position="70"/>
    </location>
</feature>
<evidence type="ECO:0000256" key="1">
    <source>
        <dbReference type="SAM" id="MobiDB-lite"/>
    </source>
</evidence>
<dbReference type="Proteomes" id="UP000770717">
    <property type="component" value="Unassembled WGS sequence"/>
</dbReference>
<sequence>MSSVINFSLSSGACFSILELLSAVISSFFSSGLLLSFPALVVTSSCCGASPGWTSVTTFPSSRTPGRSTPGPSPSPFLSRPPPVSG</sequence>
<accession>A0A8J6ET61</accession>
<organism evidence="2 3">
    <name type="scientific">Eleutherodactylus coqui</name>
    <name type="common">Puerto Rican coqui</name>
    <dbReference type="NCBI Taxonomy" id="57060"/>
    <lineage>
        <taxon>Eukaryota</taxon>
        <taxon>Metazoa</taxon>
        <taxon>Chordata</taxon>
        <taxon>Craniata</taxon>
        <taxon>Vertebrata</taxon>
        <taxon>Euteleostomi</taxon>
        <taxon>Amphibia</taxon>
        <taxon>Batrachia</taxon>
        <taxon>Anura</taxon>
        <taxon>Neobatrachia</taxon>
        <taxon>Hyloidea</taxon>
        <taxon>Eleutherodactylidae</taxon>
        <taxon>Eleutherodactylinae</taxon>
        <taxon>Eleutherodactylus</taxon>
        <taxon>Eleutherodactylus</taxon>
    </lineage>
</organism>
<dbReference type="AlphaFoldDB" id="A0A8J6ET61"/>
<name>A0A8J6ET61_ELECQ</name>
<comment type="caution">
    <text evidence="2">The sequence shown here is derived from an EMBL/GenBank/DDBJ whole genome shotgun (WGS) entry which is preliminary data.</text>
</comment>
<reference evidence="2" key="1">
    <citation type="thesis" date="2020" institute="ProQuest LLC" country="789 East Eisenhower Parkway, Ann Arbor, MI, USA">
        <title>Comparative Genomics and Chromosome Evolution.</title>
        <authorList>
            <person name="Mudd A.B."/>
        </authorList>
    </citation>
    <scope>NUCLEOTIDE SEQUENCE</scope>
    <source>
        <strain evidence="2">HN-11 Male</strain>
        <tissue evidence="2">Kidney and liver</tissue>
    </source>
</reference>
<evidence type="ECO:0000313" key="3">
    <source>
        <dbReference type="Proteomes" id="UP000770717"/>
    </source>
</evidence>